<evidence type="ECO:0000313" key="2">
    <source>
        <dbReference type="Proteomes" id="UP001430953"/>
    </source>
</evidence>
<dbReference type="EMBL" id="JADYXP020000027">
    <property type="protein sequence ID" value="KAL0099568.1"/>
    <property type="molecule type" value="Genomic_DNA"/>
</dbReference>
<dbReference type="AlphaFoldDB" id="A0AAW2E7A3"/>
<gene>
    <name evidence="1" type="ORF">PUN28_019761</name>
</gene>
<keyword evidence="2" id="KW-1185">Reference proteome</keyword>
<reference evidence="1 2" key="1">
    <citation type="submission" date="2023-03" db="EMBL/GenBank/DDBJ databases">
        <title>High recombination rates correlate with genetic variation in Cardiocondyla obscurior ants.</title>
        <authorList>
            <person name="Errbii M."/>
        </authorList>
    </citation>
    <scope>NUCLEOTIDE SEQUENCE [LARGE SCALE GENOMIC DNA]</scope>
    <source>
        <strain evidence="1">Alpha-2009</strain>
        <tissue evidence="1">Whole body</tissue>
    </source>
</reference>
<evidence type="ECO:0000313" key="1">
    <source>
        <dbReference type="EMBL" id="KAL0099568.1"/>
    </source>
</evidence>
<dbReference type="Proteomes" id="UP001430953">
    <property type="component" value="Unassembled WGS sequence"/>
</dbReference>
<comment type="caution">
    <text evidence="1">The sequence shown here is derived from an EMBL/GenBank/DDBJ whole genome shotgun (WGS) entry which is preliminary data.</text>
</comment>
<protein>
    <submittedName>
        <fullName evidence="1">Uncharacterized protein</fullName>
    </submittedName>
</protein>
<proteinExistence type="predicted"/>
<sequence>MFALALFPDGTYHICKETDVIKGKTGCSIKYKNKKRYAGNIVAYNDSYNKLLNMKTKFESLKIKIPKQSRN</sequence>
<organism evidence="1 2">
    <name type="scientific">Cardiocondyla obscurior</name>
    <dbReference type="NCBI Taxonomy" id="286306"/>
    <lineage>
        <taxon>Eukaryota</taxon>
        <taxon>Metazoa</taxon>
        <taxon>Ecdysozoa</taxon>
        <taxon>Arthropoda</taxon>
        <taxon>Hexapoda</taxon>
        <taxon>Insecta</taxon>
        <taxon>Pterygota</taxon>
        <taxon>Neoptera</taxon>
        <taxon>Endopterygota</taxon>
        <taxon>Hymenoptera</taxon>
        <taxon>Apocrita</taxon>
        <taxon>Aculeata</taxon>
        <taxon>Formicoidea</taxon>
        <taxon>Formicidae</taxon>
        <taxon>Myrmicinae</taxon>
        <taxon>Cardiocondyla</taxon>
    </lineage>
</organism>
<accession>A0AAW2E7A3</accession>
<name>A0AAW2E7A3_9HYME</name>